<comment type="similarity">
    <text evidence="1">Belongs to the YggT family.</text>
</comment>
<keyword evidence="3" id="KW-1185">Reference proteome</keyword>
<dbReference type="KEGG" id="msch:N508_000295"/>
<dbReference type="RefSeq" id="WP_023276307.1">
    <property type="nucleotide sequence ID" value="NZ_CP097562.1"/>
</dbReference>
<dbReference type="EMBL" id="CP097562">
    <property type="protein sequence ID" value="USF23239.1"/>
    <property type="molecule type" value="Genomic_DNA"/>
</dbReference>
<dbReference type="Pfam" id="PF02325">
    <property type="entry name" value="CCB3_YggT"/>
    <property type="match status" value="1"/>
</dbReference>
<name>V2PY43_9BACT</name>
<reference evidence="2" key="2">
    <citation type="submission" date="2022-05" db="EMBL/GenBank/DDBJ databases">
        <authorList>
            <person name="Proctor A.L."/>
            <person name="Phillips G.J."/>
            <person name="Wannemuehler M.J."/>
        </authorList>
    </citation>
    <scope>NUCLEOTIDE SEQUENCE</scope>
    <source>
        <strain evidence="2">ASF457</strain>
    </source>
</reference>
<dbReference type="GO" id="GO:0016020">
    <property type="term" value="C:membrane"/>
    <property type="evidence" value="ECO:0007669"/>
    <property type="project" value="InterPro"/>
</dbReference>
<dbReference type="AlphaFoldDB" id="V2PY43"/>
<proteinExistence type="inferred from homology"/>
<evidence type="ECO:0000256" key="1">
    <source>
        <dbReference type="ARBA" id="ARBA00010894"/>
    </source>
</evidence>
<dbReference type="InterPro" id="IPR003425">
    <property type="entry name" value="CCB3/YggT"/>
</dbReference>
<dbReference type="PANTHER" id="PTHR33219">
    <property type="entry name" value="YLMG HOMOLOG PROTEIN 2, CHLOROPLASTIC"/>
    <property type="match status" value="1"/>
</dbReference>
<organism evidence="2 3">
    <name type="scientific">Mucispirillum schaedleri ASF457</name>
    <dbReference type="NCBI Taxonomy" id="1379858"/>
    <lineage>
        <taxon>Bacteria</taxon>
        <taxon>Pseudomonadati</taxon>
        <taxon>Deferribacterota</taxon>
        <taxon>Deferribacteres</taxon>
        <taxon>Deferribacterales</taxon>
        <taxon>Mucispirillaceae</taxon>
        <taxon>Mucispirillum</taxon>
    </lineage>
</organism>
<reference evidence="2" key="1">
    <citation type="journal article" date="2014" name="Genome Announc.">
        <title>Draft genome sequences of the altered schaedler flora, a defined bacterial community from gnotobiotic mice.</title>
        <authorList>
            <person name="Wannemuehler M.J."/>
            <person name="Overstreet A.M."/>
            <person name="Ward D.V."/>
            <person name="Phillips G.J."/>
        </authorList>
    </citation>
    <scope>NUCLEOTIDE SEQUENCE</scope>
    <source>
        <strain evidence="2">ASF457</strain>
    </source>
</reference>
<gene>
    <name evidence="2" type="ORF">N508_000295</name>
</gene>
<dbReference type="Proteomes" id="UP000017429">
    <property type="component" value="Chromosome"/>
</dbReference>
<dbReference type="eggNOG" id="COG0762">
    <property type="taxonomic scope" value="Bacteria"/>
</dbReference>
<dbReference type="OrthoDB" id="47652at2"/>
<protein>
    <submittedName>
        <fullName evidence="2">Uncharacterized protein</fullName>
    </submittedName>
</protein>
<sequence>MAFILFLAKCYIVILLFRFVTTKQELIFNPLGKVLAKAVNPLLPKNNEKFIPLLITAIIIITSLLYSISSTAVEFQTKLLSALINYAHFFMLFYIVSMIFGSFGNRPIGGGFIALFFRLGLPWVKMTRLFIPINSGKIIIPAIIVVYLLTVCLTAVINTIFNLIIYQSIGNVANVFISAFASSAYKIFGLLYYMSFVIAFRALISWVSPDPRNIIVQLVYTITEPVLEPLRRIIPPIGIIDFSALIAMIGFYFGGMILQNIVRPFIYLI</sequence>
<accession>V2PY43</accession>
<evidence type="ECO:0000313" key="2">
    <source>
        <dbReference type="EMBL" id="USF23239.1"/>
    </source>
</evidence>
<evidence type="ECO:0000313" key="3">
    <source>
        <dbReference type="Proteomes" id="UP000017429"/>
    </source>
</evidence>
<dbReference type="PANTHER" id="PTHR33219:SF14">
    <property type="entry name" value="PROTEIN COFACTOR ASSEMBLY OF COMPLEX C SUBUNIT B CCB3, CHLOROPLASTIC-RELATED"/>
    <property type="match status" value="1"/>
</dbReference>
<reference evidence="2" key="3">
    <citation type="submission" date="2022-06" db="EMBL/GenBank/DDBJ databases">
        <title>Resources to Facilitate Use of the Altered Schaedler Flora (ASF) Mouse Model to Study Microbiome Function.</title>
        <authorList>
            <person name="Proctor A."/>
            <person name="Parvinroo S."/>
            <person name="Richie T."/>
            <person name="Jia X."/>
            <person name="Lee S.T.M."/>
            <person name="Karp P.D."/>
            <person name="Paley S."/>
            <person name="Kostic A.D."/>
            <person name="Pierre J.F."/>
            <person name="Wannemuehler M.J."/>
            <person name="Phillips G.J."/>
        </authorList>
    </citation>
    <scope>NUCLEOTIDE SEQUENCE</scope>
    <source>
        <strain evidence="2">ASF457</strain>
    </source>
</reference>